<dbReference type="InterPro" id="IPR013785">
    <property type="entry name" value="Aldolase_TIM"/>
</dbReference>
<evidence type="ECO:0000256" key="8">
    <source>
        <dbReference type="ARBA" id="ARBA00022679"/>
    </source>
</evidence>
<feature type="binding site" evidence="13">
    <location>
        <begin position="127"/>
        <end position="129"/>
    </location>
    <ligand>
        <name>substrate</name>
    </ligand>
</feature>
<comment type="subunit">
    <text evidence="4">Hexamer formed by 3 homodimers.</text>
</comment>
<evidence type="ECO:0000256" key="10">
    <source>
        <dbReference type="ARBA" id="ARBA00047445"/>
    </source>
</evidence>
<dbReference type="PIRSF" id="PIRSF006250">
    <property type="entry name" value="NadC_ModD"/>
    <property type="match status" value="1"/>
</dbReference>
<dbReference type="GO" id="GO:0004514">
    <property type="term" value="F:nicotinate-nucleotide diphosphorylase (carboxylating) activity"/>
    <property type="evidence" value="ECO:0007669"/>
    <property type="project" value="UniProtKB-EC"/>
</dbReference>
<evidence type="ECO:0000256" key="5">
    <source>
        <dbReference type="ARBA" id="ARBA00011944"/>
    </source>
</evidence>
<evidence type="ECO:0000256" key="13">
    <source>
        <dbReference type="PIRSR" id="PIRSR006250-1"/>
    </source>
</evidence>
<dbReference type="EMBL" id="SMGG01000004">
    <property type="protein sequence ID" value="TCK60546.1"/>
    <property type="molecule type" value="Genomic_DNA"/>
</dbReference>
<dbReference type="SUPFAM" id="SSF51690">
    <property type="entry name" value="Nicotinate/Quinolinate PRTase C-terminal domain-like"/>
    <property type="match status" value="1"/>
</dbReference>
<comment type="function">
    <text evidence="1">Involved in the catabolism of quinolinic acid (QA).</text>
</comment>
<feature type="binding site" evidence="13">
    <location>
        <begin position="256"/>
        <end position="258"/>
    </location>
    <ligand>
        <name>substrate</name>
    </ligand>
</feature>
<feature type="binding site" evidence="13">
    <location>
        <begin position="235"/>
        <end position="237"/>
    </location>
    <ligand>
        <name>substrate</name>
    </ligand>
</feature>
<feature type="domain" description="Quinolinate phosphoribosyl transferase C-terminal" evidence="14">
    <location>
        <begin position="106"/>
        <end position="271"/>
    </location>
</feature>
<comment type="similarity">
    <text evidence="3 12">Belongs to the NadC/ModD family.</text>
</comment>
<accession>A0A4R1K8A6</accession>
<dbReference type="CDD" id="cd01572">
    <property type="entry name" value="QPRTase"/>
    <property type="match status" value="1"/>
</dbReference>
<dbReference type="FunFam" id="3.90.1170.20:FF:000001">
    <property type="entry name" value="Nicotinate-nucleotide diphosphorylase (Carboxylating)"/>
    <property type="match status" value="1"/>
</dbReference>
<keyword evidence="6" id="KW-0662">Pyridine nucleotide biosynthesis</keyword>
<dbReference type="InterPro" id="IPR027277">
    <property type="entry name" value="NadC/ModD"/>
</dbReference>
<evidence type="ECO:0000256" key="11">
    <source>
        <dbReference type="ARBA" id="ARBA00069173"/>
    </source>
</evidence>
<name>A0A4R1K8A6_9BACT</name>
<comment type="caution">
    <text evidence="16">The sequence shown here is derived from an EMBL/GenBank/DDBJ whole genome shotgun (WGS) entry which is preliminary data.</text>
</comment>
<feature type="binding site" evidence="13">
    <location>
        <position position="94"/>
    </location>
    <ligand>
        <name>substrate</name>
    </ligand>
</feature>
<evidence type="ECO:0000256" key="6">
    <source>
        <dbReference type="ARBA" id="ARBA00022642"/>
    </source>
</evidence>
<dbReference type="GO" id="GO:0034213">
    <property type="term" value="P:quinolinate catabolic process"/>
    <property type="evidence" value="ECO:0007669"/>
    <property type="project" value="TreeGrafter"/>
</dbReference>
<dbReference type="EC" id="2.4.2.19" evidence="5"/>
<dbReference type="GO" id="GO:0009435">
    <property type="term" value="P:NAD+ biosynthetic process"/>
    <property type="evidence" value="ECO:0007669"/>
    <property type="project" value="UniProtKB-UniPathway"/>
</dbReference>
<dbReference type="Gene3D" id="3.20.20.70">
    <property type="entry name" value="Aldolase class I"/>
    <property type="match status" value="1"/>
</dbReference>
<dbReference type="RefSeq" id="WP_132873339.1">
    <property type="nucleotide sequence ID" value="NZ_JAJUHT010000012.1"/>
</dbReference>
<evidence type="ECO:0000256" key="7">
    <source>
        <dbReference type="ARBA" id="ARBA00022676"/>
    </source>
</evidence>
<evidence type="ECO:0000259" key="14">
    <source>
        <dbReference type="Pfam" id="PF01729"/>
    </source>
</evidence>
<dbReference type="InterPro" id="IPR004393">
    <property type="entry name" value="NadC"/>
</dbReference>
<keyword evidence="17" id="KW-1185">Reference proteome</keyword>
<comment type="pathway">
    <text evidence="2">Cofactor biosynthesis; NAD(+) biosynthesis; nicotinate D-ribonucleotide from quinolinate: step 1/1.</text>
</comment>
<evidence type="ECO:0000256" key="2">
    <source>
        <dbReference type="ARBA" id="ARBA00004893"/>
    </source>
</evidence>
<dbReference type="InterPro" id="IPR037128">
    <property type="entry name" value="Quinolinate_PRibosylTase_N_sf"/>
</dbReference>
<dbReference type="PANTHER" id="PTHR32179">
    <property type="entry name" value="NICOTINATE-NUCLEOTIDE PYROPHOSPHORYLASE [CARBOXYLATING]"/>
    <property type="match status" value="1"/>
</dbReference>
<dbReference type="Pfam" id="PF01729">
    <property type="entry name" value="QRPTase_C"/>
    <property type="match status" value="1"/>
</dbReference>
<keyword evidence="8 12" id="KW-0808">Transferase</keyword>
<dbReference type="Gene3D" id="3.90.1170.20">
    <property type="entry name" value="Quinolinate phosphoribosyl transferase, N-terminal domain"/>
    <property type="match status" value="1"/>
</dbReference>
<gene>
    <name evidence="16" type="ORF">C8D98_1423</name>
</gene>
<sequence>MLREKLVRLALEEDIGTGDLTAKAFRDYEKLSAFAYLAKEDFILCGTKTARIVFNELNAGINTIFYKKDGDLVQKGEIFGEVNGPVYSILSGERTSLNFLQRLSGIATNTAAYVKELEGTNIKILDTRKTTPGWRVMEKYAVLIGGGNNHRMGLFDGVMLKDNHVDAAGGITPAVNLVRRNIPSTVKIEVEVRNLAEAKEAAEAGADIIMLDNFKLEDMPAAIEVIAKRAKIEISGGITKEKLKNFRHLDIDYISVGALTHQAVSVDMSLKIRK</sequence>
<proteinExistence type="inferred from homology"/>
<feature type="binding site" evidence="13">
    <location>
        <position position="191"/>
    </location>
    <ligand>
        <name>substrate</name>
    </ligand>
</feature>
<feature type="domain" description="Quinolinate phosphoribosyl transferase N-terminal" evidence="15">
    <location>
        <begin position="19"/>
        <end position="104"/>
    </location>
</feature>
<evidence type="ECO:0000256" key="12">
    <source>
        <dbReference type="PIRNR" id="PIRNR006250"/>
    </source>
</evidence>
<dbReference type="InterPro" id="IPR022412">
    <property type="entry name" value="Quinolinate_PRibosylTrfase_N"/>
</dbReference>
<dbReference type="GO" id="GO:0005737">
    <property type="term" value="C:cytoplasm"/>
    <property type="evidence" value="ECO:0007669"/>
    <property type="project" value="TreeGrafter"/>
</dbReference>
<dbReference type="Pfam" id="PF02749">
    <property type="entry name" value="QRPTase_N"/>
    <property type="match status" value="1"/>
</dbReference>
<dbReference type="InterPro" id="IPR036068">
    <property type="entry name" value="Nicotinate_pribotase-like_C"/>
</dbReference>
<dbReference type="SUPFAM" id="SSF54675">
    <property type="entry name" value="Nicotinate/Quinolinate PRTase N-terminal domain-like"/>
    <property type="match status" value="1"/>
</dbReference>
<protein>
    <recommendedName>
        <fullName evidence="11">Probable nicotinate-nucleotide pyrophosphorylase [carboxylating]</fullName>
        <ecNumber evidence="5">2.4.2.19</ecNumber>
    </recommendedName>
    <alternativeName>
        <fullName evidence="9">Quinolinate phosphoribosyltransferase [decarboxylating]</fullName>
    </alternativeName>
</protein>
<evidence type="ECO:0000313" key="17">
    <source>
        <dbReference type="Proteomes" id="UP000294614"/>
    </source>
</evidence>
<feature type="binding site" evidence="13">
    <location>
        <position position="161"/>
    </location>
    <ligand>
        <name>substrate</name>
    </ligand>
</feature>
<evidence type="ECO:0000256" key="3">
    <source>
        <dbReference type="ARBA" id="ARBA00009400"/>
    </source>
</evidence>
<organism evidence="16 17">
    <name type="scientific">Seleniivibrio woodruffii</name>
    <dbReference type="NCBI Taxonomy" id="1078050"/>
    <lineage>
        <taxon>Bacteria</taxon>
        <taxon>Pseudomonadati</taxon>
        <taxon>Deferribacterota</taxon>
        <taxon>Deferribacteres</taxon>
        <taxon>Deferribacterales</taxon>
        <taxon>Geovibrionaceae</taxon>
        <taxon>Seleniivibrio</taxon>
    </lineage>
</organism>
<evidence type="ECO:0000313" key="16">
    <source>
        <dbReference type="EMBL" id="TCK60546.1"/>
    </source>
</evidence>
<dbReference type="UniPathway" id="UPA00253">
    <property type="reaction ID" value="UER00331"/>
</dbReference>
<reference evidence="16 17" key="1">
    <citation type="submission" date="2019-03" db="EMBL/GenBank/DDBJ databases">
        <title>Genomic Encyclopedia of Type Strains, Phase IV (KMG-IV): sequencing the most valuable type-strain genomes for metagenomic binning, comparative biology and taxonomic classification.</title>
        <authorList>
            <person name="Goeker M."/>
        </authorList>
    </citation>
    <scope>NUCLEOTIDE SEQUENCE [LARGE SCALE GENOMIC DNA]</scope>
    <source>
        <strain evidence="16 17">DSM 24984</strain>
    </source>
</reference>
<dbReference type="PANTHER" id="PTHR32179:SF3">
    <property type="entry name" value="NICOTINATE-NUCLEOTIDE PYROPHOSPHORYLASE [CARBOXYLATING]"/>
    <property type="match status" value="1"/>
</dbReference>
<evidence type="ECO:0000256" key="4">
    <source>
        <dbReference type="ARBA" id="ARBA00011218"/>
    </source>
</evidence>
<feature type="binding site" evidence="13">
    <location>
        <position position="212"/>
    </location>
    <ligand>
        <name>substrate</name>
    </ligand>
</feature>
<evidence type="ECO:0000259" key="15">
    <source>
        <dbReference type="Pfam" id="PF02749"/>
    </source>
</evidence>
<dbReference type="AlphaFoldDB" id="A0A4R1K8A6"/>
<dbReference type="FunFam" id="3.20.20.70:FF:000030">
    <property type="entry name" value="Nicotinate-nucleotide pyrophosphorylase, carboxylating"/>
    <property type="match status" value="1"/>
</dbReference>
<comment type="catalytic activity">
    <reaction evidence="10">
        <text>nicotinate beta-D-ribonucleotide + CO2 + diphosphate = quinolinate + 5-phospho-alpha-D-ribose 1-diphosphate + 2 H(+)</text>
        <dbReference type="Rhea" id="RHEA:12733"/>
        <dbReference type="ChEBI" id="CHEBI:15378"/>
        <dbReference type="ChEBI" id="CHEBI:16526"/>
        <dbReference type="ChEBI" id="CHEBI:29959"/>
        <dbReference type="ChEBI" id="CHEBI:33019"/>
        <dbReference type="ChEBI" id="CHEBI:57502"/>
        <dbReference type="ChEBI" id="CHEBI:58017"/>
        <dbReference type="EC" id="2.4.2.19"/>
    </reaction>
</comment>
<evidence type="ECO:0000256" key="9">
    <source>
        <dbReference type="ARBA" id="ARBA00033102"/>
    </source>
</evidence>
<dbReference type="InterPro" id="IPR002638">
    <property type="entry name" value="Quinolinate_PRibosylTrfase_C"/>
</dbReference>
<evidence type="ECO:0000256" key="1">
    <source>
        <dbReference type="ARBA" id="ARBA00003237"/>
    </source>
</evidence>
<dbReference type="OrthoDB" id="9782546at2"/>
<dbReference type="NCBIfam" id="TIGR00078">
    <property type="entry name" value="nadC"/>
    <property type="match status" value="1"/>
</dbReference>
<feature type="binding site" evidence="13">
    <location>
        <position position="151"/>
    </location>
    <ligand>
        <name>substrate</name>
    </ligand>
</feature>
<dbReference type="Proteomes" id="UP000294614">
    <property type="component" value="Unassembled WGS sequence"/>
</dbReference>
<keyword evidence="7 12" id="KW-0328">Glycosyltransferase</keyword>